<evidence type="ECO:0000259" key="1">
    <source>
        <dbReference type="SMART" id="SM00421"/>
    </source>
</evidence>
<dbReference type="RefSeq" id="WP_170296170.1">
    <property type="nucleotide sequence ID" value="NZ_BAAANI010000001.1"/>
</dbReference>
<evidence type="ECO:0000313" key="3">
    <source>
        <dbReference type="Proteomes" id="UP001589667"/>
    </source>
</evidence>
<dbReference type="PANTHER" id="PTHR34293">
    <property type="entry name" value="HTH-TYPE TRANSCRIPTIONAL REGULATOR TRMBL2"/>
    <property type="match status" value="1"/>
</dbReference>
<gene>
    <name evidence="2" type="ORF">ACFFQV_08655</name>
</gene>
<organism evidence="2 3">
    <name type="scientific">Agromyces lapidis</name>
    <dbReference type="NCBI Taxonomy" id="279574"/>
    <lineage>
        <taxon>Bacteria</taxon>
        <taxon>Bacillati</taxon>
        <taxon>Actinomycetota</taxon>
        <taxon>Actinomycetes</taxon>
        <taxon>Micrococcales</taxon>
        <taxon>Microbacteriaceae</taxon>
        <taxon>Agromyces</taxon>
    </lineage>
</organism>
<dbReference type="SMART" id="SM00421">
    <property type="entry name" value="HTH_LUXR"/>
    <property type="match status" value="1"/>
</dbReference>
<comment type="caution">
    <text evidence="2">The sequence shown here is derived from an EMBL/GenBank/DDBJ whole genome shotgun (WGS) entry which is preliminary data.</text>
</comment>
<dbReference type="Pfam" id="PF00196">
    <property type="entry name" value="GerE"/>
    <property type="match status" value="1"/>
</dbReference>
<proteinExistence type="predicted"/>
<name>A0ABV5SPW5_9MICO</name>
<reference evidence="2 3" key="1">
    <citation type="submission" date="2024-09" db="EMBL/GenBank/DDBJ databases">
        <authorList>
            <person name="Sun Q."/>
            <person name="Mori K."/>
        </authorList>
    </citation>
    <scope>NUCLEOTIDE SEQUENCE [LARGE SCALE GENOMIC DNA]</scope>
    <source>
        <strain evidence="2 3">JCM 14321</strain>
    </source>
</reference>
<evidence type="ECO:0000313" key="2">
    <source>
        <dbReference type="EMBL" id="MFB9642357.1"/>
    </source>
</evidence>
<protein>
    <submittedName>
        <fullName evidence="2">LuxR C-terminal-related transcriptional regulator</fullName>
    </submittedName>
</protein>
<dbReference type="Gene3D" id="1.10.10.10">
    <property type="entry name" value="Winged helix-like DNA-binding domain superfamily/Winged helix DNA-binding domain"/>
    <property type="match status" value="2"/>
</dbReference>
<dbReference type="InterPro" id="IPR000792">
    <property type="entry name" value="Tscrpt_reg_LuxR_C"/>
</dbReference>
<dbReference type="InterPro" id="IPR016032">
    <property type="entry name" value="Sig_transdc_resp-reg_C-effctor"/>
</dbReference>
<keyword evidence="3" id="KW-1185">Reference proteome</keyword>
<feature type="domain" description="HTH luxR-type" evidence="1">
    <location>
        <begin position="250"/>
        <end position="307"/>
    </location>
</feature>
<dbReference type="EMBL" id="JBHMBL010000001">
    <property type="protein sequence ID" value="MFB9642357.1"/>
    <property type="molecule type" value="Genomic_DNA"/>
</dbReference>
<dbReference type="Proteomes" id="UP001589667">
    <property type="component" value="Unassembled WGS sequence"/>
</dbReference>
<dbReference type="PANTHER" id="PTHR34293:SF1">
    <property type="entry name" value="HTH-TYPE TRANSCRIPTIONAL REGULATOR TRMBL2"/>
    <property type="match status" value="1"/>
</dbReference>
<sequence>MALEYLGVTADEEAVYRALMSRPGAHLLELADAIALPPGRVRIAVDGLVERGLAVPGESHRFAVTPPDLALAAQLAEQRDRLNEAELALAELVGTYRSSALGSSERELIEVVEGPDAVGRRFLQLQHSARERIDIFVTGRPQVVSDDNTEEAAALARGIRARAVIDRDFLVEPDAVRNVEQSLGAGVDVRTTGQIPLKLIVVDSRFAMLPVAGRGTGVDPSLVLRGGPAQLAQGLFDAVWANSRPFGTTNEALDADDGRIMQLLLAGFTDAAIATQLETSPRTVQRRISALMARAEVTSRVQLGWHAREHGWG</sequence>
<dbReference type="InterPro" id="IPR051797">
    <property type="entry name" value="TrmB-like"/>
</dbReference>
<dbReference type="SUPFAM" id="SSF46894">
    <property type="entry name" value="C-terminal effector domain of the bipartite response regulators"/>
    <property type="match status" value="1"/>
</dbReference>
<dbReference type="InterPro" id="IPR036388">
    <property type="entry name" value="WH-like_DNA-bd_sf"/>
</dbReference>
<accession>A0ABV5SPW5</accession>